<gene>
    <name evidence="2" type="ORF">A605_08965</name>
</gene>
<keyword evidence="3" id="KW-1185">Reference proteome</keyword>
<dbReference type="Pfam" id="PF04237">
    <property type="entry name" value="YjbR"/>
    <property type="match status" value="1"/>
</dbReference>
<dbReference type="HOGENOM" id="CLU_138549_1_1_11"/>
<sequence>MDGEGRVRRAATRPPEVTEKTFYGTPGFHAAGRIFARPHEEPGVLVCGRPDPEDKKILLRSGPEKLFPTDHYRGHASVPVRLDRVDDGEPAEFLAEAWKTRAPKRSRP</sequence>
<dbReference type="EMBL" id="CP003697">
    <property type="protein sequence ID" value="AGF72795.1"/>
    <property type="molecule type" value="Genomic_DNA"/>
</dbReference>
<reference evidence="2 3" key="1">
    <citation type="journal article" date="2012" name="Stand. Genomic Sci.">
        <title>Genome sequence of the halotolerant bacterium Corynebacterium halotolerans type strain YIM 70093(T) (= DSM 44683(T)).</title>
        <authorList>
            <person name="Ruckert C."/>
            <person name="Albersmeier A."/>
            <person name="Al-Dilaimi A."/>
            <person name="Niehaus K."/>
            <person name="Szczepanowski R."/>
            <person name="Kalinowski J."/>
        </authorList>
    </citation>
    <scope>NUCLEOTIDE SEQUENCE [LARGE SCALE GENOMIC DNA]</scope>
    <source>
        <strain evidence="2">YIM 70093</strain>
    </source>
</reference>
<organism evidence="2 3">
    <name type="scientific">Corynebacterium halotolerans YIM 70093 = DSM 44683</name>
    <dbReference type="NCBI Taxonomy" id="1121362"/>
    <lineage>
        <taxon>Bacteria</taxon>
        <taxon>Bacillati</taxon>
        <taxon>Actinomycetota</taxon>
        <taxon>Actinomycetes</taxon>
        <taxon>Mycobacteriales</taxon>
        <taxon>Corynebacteriaceae</taxon>
        <taxon>Corynebacterium</taxon>
    </lineage>
</organism>
<protein>
    <recommendedName>
        <fullName evidence="4">TfoX N-terminal domain-containing protein</fullName>
    </recommendedName>
</protein>
<dbReference type="eggNOG" id="COG3801">
    <property type="taxonomic scope" value="Bacteria"/>
</dbReference>
<evidence type="ECO:0000313" key="2">
    <source>
        <dbReference type="EMBL" id="AGF72795.1"/>
    </source>
</evidence>
<evidence type="ECO:0008006" key="4">
    <source>
        <dbReference type="Google" id="ProtNLM"/>
    </source>
</evidence>
<dbReference type="InterPro" id="IPR058532">
    <property type="entry name" value="YjbR/MT2646/Rv2570-like"/>
</dbReference>
<dbReference type="KEGG" id="chn:A605_08965"/>
<dbReference type="RefSeq" id="WP_015401214.1">
    <property type="nucleotide sequence ID" value="NC_020302.1"/>
</dbReference>
<dbReference type="PATRIC" id="fig|1121362.3.peg.1810"/>
<feature type="region of interest" description="Disordered" evidence="1">
    <location>
        <begin position="1"/>
        <end position="24"/>
    </location>
</feature>
<dbReference type="AlphaFoldDB" id="M1NZ48"/>
<dbReference type="STRING" id="1121362.A605_08965"/>
<accession>M1NZ48</accession>
<proteinExistence type="predicted"/>
<evidence type="ECO:0000313" key="3">
    <source>
        <dbReference type="Proteomes" id="UP000011723"/>
    </source>
</evidence>
<name>M1NZ48_9CORY</name>
<dbReference type="OrthoDB" id="954305at2"/>
<evidence type="ECO:0000256" key="1">
    <source>
        <dbReference type="SAM" id="MobiDB-lite"/>
    </source>
</evidence>
<dbReference type="Proteomes" id="UP000011723">
    <property type="component" value="Chromosome"/>
</dbReference>